<evidence type="ECO:0000313" key="5">
    <source>
        <dbReference type="Proteomes" id="UP001595640"/>
    </source>
</evidence>
<dbReference type="PANTHER" id="PTHR23403:SF1">
    <property type="entry name" value="TREHALASE"/>
    <property type="match status" value="1"/>
</dbReference>
<dbReference type="PROSITE" id="PS00927">
    <property type="entry name" value="TREHALASE_1"/>
    <property type="match status" value="1"/>
</dbReference>
<keyword evidence="5" id="KW-1185">Reference proteome</keyword>
<dbReference type="PANTHER" id="PTHR23403">
    <property type="entry name" value="TREHALASE"/>
    <property type="match status" value="1"/>
</dbReference>
<gene>
    <name evidence="4" type="primary">treF</name>
    <name evidence="4" type="ORF">ACFOEI_00430</name>
</gene>
<keyword evidence="1" id="KW-0378">Hydrolase</keyword>
<name>A0ABV7LV81_9GAMM</name>
<dbReference type="InterPro" id="IPR012341">
    <property type="entry name" value="6hp_glycosidase-like_sf"/>
</dbReference>
<accession>A0ABV7LV81</accession>
<evidence type="ECO:0000256" key="2">
    <source>
        <dbReference type="ARBA" id="ARBA00023295"/>
    </source>
</evidence>
<protein>
    <submittedName>
        <fullName evidence="4">Alpha,alpha-trehalase TreF</fullName>
    </submittedName>
</protein>
<dbReference type="Gene3D" id="1.50.10.10">
    <property type="match status" value="1"/>
</dbReference>
<dbReference type="InterPro" id="IPR008928">
    <property type="entry name" value="6-hairpin_glycosidase_sf"/>
</dbReference>
<sequence>MQRRARNAGWPLAAALTFCLAGLPDSGAADTPLPSSPTRETVSIPPPPDLLWEDLFFDVQTRGIFEDSKTFVDLIPTQPAPAVLEDYERFAESPAYTSDAALRSFVEEHFRTDQAEAHAPLQEGQPVIEHIDALWPVLTREPDTRESRWSSRLPLPYAYVVPGGRFNEIYYWDSYFTMLGLLESGLQERVRDMANNFAYLIEEYGHIPNGNRTYYLTRSQPPFFASMVDLVATFEGSAAYIRYLPALQTEYDYWMEGAETLAPGEAYRRVVRLDDGRLLNRYWDDANTPRQESFSEDLATADESERPAVDVWRDLRAGAESGWDFSSRWLADEATLATIRTTDIAPVDLNSLLYHLERTLAKAHALDSQHDLAREYRQRADARRQTIRDVLWSEADQAFGDYLWRQDRLTGTLSSATAFPLFYGIADAEQAAATALTLEQHLLMPGGLVSTLNKTGQQWDAPNGWAPQQWIAIEGLRHYGNQRLARMIAERWIETNLTRYREEGKLVEKYNVMDNQRAGGGEYPAQDGFGWTNGVLRKLLTLYPNAYDRQAETASRVSSSR</sequence>
<dbReference type="PRINTS" id="PR00744">
    <property type="entry name" value="GLHYDRLASE37"/>
</dbReference>
<dbReference type="NCBIfam" id="NF009773">
    <property type="entry name" value="PRK13270.1"/>
    <property type="match status" value="1"/>
</dbReference>
<feature type="signal peptide" evidence="3">
    <location>
        <begin position="1"/>
        <end position="28"/>
    </location>
</feature>
<evidence type="ECO:0000313" key="4">
    <source>
        <dbReference type="EMBL" id="MFC3290536.1"/>
    </source>
</evidence>
<evidence type="ECO:0000256" key="1">
    <source>
        <dbReference type="ARBA" id="ARBA00022801"/>
    </source>
</evidence>
<dbReference type="NCBIfam" id="NF009774">
    <property type="entry name" value="PRK13271.1"/>
    <property type="match status" value="1"/>
</dbReference>
<proteinExistence type="predicted"/>
<dbReference type="InterPro" id="IPR001661">
    <property type="entry name" value="Glyco_hydro_37"/>
</dbReference>
<reference evidence="5" key="1">
    <citation type="journal article" date="2019" name="Int. J. Syst. Evol. Microbiol.">
        <title>The Global Catalogue of Microorganisms (GCM) 10K type strain sequencing project: providing services to taxonomists for standard genome sequencing and annotation.</title>
        <authorList>
            <consortium name="The Broad Institute Genomics Platform"/>
            <consortium name="The Broad Institute Genome Sequencing Center for Infectious Disease"/>
            <person name="Wu L."/>
            <person name="Ma J."/>
        </authorList>
    </citation>
    <scope>NUCLEOTIDE SEQUENCE [LARGE SCALE GENOMIC DNA]</scope>
    <source>
        <strain evidence="5">KCTC 12847</strain>
    </source>
</reference>
<dbReference type="SUPFAM" id="SSF48208">
    <property type="entry name" value="Six-hairpin glycosidases"/>
    <property type="match status" value="1"/>
</dbReference>
<dbReference type="Proteomes" id="UP001595640">
    <property type="component" value="Unassembled WGS sequence"/>
</dbReference>
<dbReference type="EMBL" id="JBHRUH010000001">
    <property type="protein sequence ID" value="MFC3290536.1"/>
    <property type="molecule type" value="Genomic_DNA"/>
</dbReference>
<dbReference type="PROSITE" id="PS00928">
    <property type="entry name" value="TREHALASE_2"/>
    <property type="match status" value="1"/>
</dbReference>
<keyword evidence="2" id="KW-0326">Glycosidase</keyword>
<dbReference type="InterPro" id="IPR018232">
    <property type="entry name" value="Glyco_hydro_37_CS"/>
</dbReference>
<dbReference type="RefSeq" id="WP_019020243.1">
    <property type="nucleotide sequence ID" value="NZ_BMXD01000012.1"/>
</dbReference>
<comment type="caution">
    <text evidence="4">The sequence shown here is derived from an EMBL/GenBank/DDBJ whole genome shotgun (WGS) entry which is preliminary data.</text>
</comment>
<evidence type="ECO:0000256" key="3">
    <source>
        <dbReference type="SAM" id="SignalP"/>
    </source>
</evidence>
<organism evidence="4 5">
    <name type="scientific">Modicisalibacter luteus</name>
    <dbReference type="NCBI Taxonomy" id="453962"/>
    <lineage>
        <taxon>Bacteria</taxon>
        <taxon>Pseudomonadati</taxon>
        <taxon>Pseudomonadota</taxon>
        <taxon>Gammaproteobacteria</taxon>
        <taxon>Oceanospirillales</taxon>
        <taxon>Halomonadaceae</taxon>
        <taxon>Modicisalibacter</taxon>
    </lineage>
</organism>
<feature type="chain" id="PRO_5046634156" evidence="3">
    <location>
        <begin position="29"/>
        <end position="561"/>
    </location>
</feature>
<keyword evidence="3" id="KW-0732">Signal</keyword>
<dbReference type="Pfam" id="PF01204">
    <property type="entry name" value="Trehalase"/>
    <property type="match status" value="1"/>
</dbReference>